<organism evidence="2 3">
    <name type="scientific">Comamonas suwonensis</name>
    <dbReference type="NCBI Taxonomy" id="2606214"/>
    <lineage>
        <taxon>Bacteria</taxon>
        <taxon>Pseudomonadati</taxon>
        <taxon>Pseudomonadota</taxon>
        <taxon>Betaproteobacteria</taxon>
        <taxon>Burkholderiales</taxon>
        <taxon>Comamonadaceae</taxon>
        <taxon>Comamonas</taxon>
    </lineage>
</organism>
<reference evidence="2" key="1">
    <citation type="submission" date="2020-12" db="EMBL/GenBank/DDBJ databases">
        <title>Comamonas sp. nov., isolated from stream water.</title>
        <authorList>
            <person name="Park K.-H."/>
        </authorList>
    </citation>
    <scope>NUCLEOTIDE SEQUENCE</scope>
    <source>
        <strain evidence="2">EJ-4</strain>
    </source>
</reference>
<dbReference type="EMBL" id="JABBCQ020000018">
    <property type="protein sequence ID" value="MBI1626368.1"/>
    <property type="molecule type" value="Genomic_DNA"/>
</dbReference>
<evidence type="ECO:0000259" key="1">
    <source>
        <dbReference type="Pfam" id="PF01890"/>
    </source>
</evidence>
<gene>
    <name evidence="2" type="ORF">HF327_017925</name>
</gene>
<dbReference type="AlphaFoldDB" id="A0A843BG69"/>
<dbReference type="RefSeq" id="WP_198461693.1">
    <property type="nucleotide sequence ID" value="NZ_JABBCQ020000018.1"/>
</dbReference>
<dbReference type="Pfam" id="PF01890">
    <property type="entry name" value="CbiG_C"/>
    <property type="match status" value="1"/>
</dbReference>
<accession>A0A843BG69</accession>
<keyword evidence="3" id="KW-1185">Reference proteome</keyword>
<evidence type="ECO:0000313" key="2">
    <source>
        <dbReference type="EMBL" id="MBI1626368.1"/>
    </source>
</evidence>
<evidence type="ECO:0000313" key="3">
    <source>
        <dbReference type="Proteomes" id="UP000530032"/>
    </source>
</evidence>
<dbReference type="SUPFAM" id="SSF159664">
    <property type="entry name" value="CobE/GbiG C-terminal domain-like"/>
    <property type="match status" value="1"/>
</dbReference>
<dbReference type="Gene3D" id="3.30.420.180">
    <property type="entry name" value="CobE/GbiG C-terminal domain"/>
    <property type="match status" value="1"/>
</dbReference>
<dbReference type="PROSITE" id="PS51257">
    <property type="entry name" value="PROKAR_LIPOPROTEIN"/>
    <property type="match status" value="1"/>
</dbReference>
<dbReference type="InterPro" id="IPR002750">
    <property type="entry name" value="CobE/GbiG_C"/>
</dbReference>
<sequence length="172" mass="18611">MADMMRLVAGWGFQSSAVQQSFSSCWLQVRQALSAAQVAHAHWAHALLETRAQTPAWAEFTAWAAEQTPDAELLRCKETDIQQVTTQTASARVQQRFGCGSVSEALAVIGVEKLIQQWVFAPEYIADASHIAPNIRLILPRMVSADRQATLAIAAVAGFAPASPCFETGVIS</sequence>
<dbReference type="InterPro" id="IPR036518">
    <property type="entry name" value="CobE/GbiG_C_sf"/>
</dbReference>
<dbReference type="GO" id="GO:0009236">
    <property type="term" value="P:cobalamin biosynthetic process"/>
    <property type="evidence" value="ECO:0007669"/>
    <property type="project" value="InterPro"/>
</dbReference>
<name>A0A843BG69_9BURK</name>
<proteinExistence type="predicted"/>
<protein>
    <submittedName>
        <fullName evidence="2">Cobalamin biosynthesis protein</fullName>
    </submittedName>
</protein>
<comment type="caution">
    <text evidence="2">The sequence shown here is derived from an EMBL/GenBank/DDBJ whole genome shotgun (WGS) entry which is preliminary data.</text>
</comment>
<dbReference type="Proteomes" id="UP000530032">
    <property type="component" value="Unassembled WGS sequence"/>
</dbReference>
<feature type="domain" description="CobE/GbiG C-terminal" evidence="1">
    <location>
        <begin position="7"/>
        <end position="154"/>
    </location>
</feature>